<feature type="transmembrane region" description="Helical" evidence="8">
    <location>
        <begin position="41"/>
        <end position="62"/>
    </location>
</feature>
<reference evidence="9" key="2">
    <citation type="submission" date="2021-09" db="EMBL/GenBank/DDBJ databases">
        <authorList>
            <person name="Gilroy R."/>
        </authorList>
    </citation>
    <scope>NUCLEOTIDE SEQUENCE</scope>
    <source>
        <strain evidence="9">USAMLcec4-12693</strain>
    </source>
</reference>
<evidence type="ECO:0000313" key="10">
    <source>
        <dbReference type="Proteomes" id="UP000813420"/>
    </source>
</evidence>
<feature type="transmembrane region" description="Helical" evidence="8">
    <location>
        <begin position="12"/>
        <end position="35"/>
    </location>
</feature>
<keyword evidence="3" id="KW-1003">Cell membrane</keyword>
<protein>
    <submittedName>
        <fullName evidence="9">Potassium transporter KtrB</fullName>
    </submittedName>
</protein>
<feature type="transmembrane region" description="Helical" evidence="8">
    <location>
        <begin position="235"/>
        <end position="258"/>
    </location>
</feature>
<dbReference type="GO" id="GO:0005886">
    <property type="term" value="C:plasma membrane"/>
    <property type="evidence" value="ECO:0007669"/>
    <property type="project" value="UniProtKB-SubCell"/>
</dbReference>
<dbReference type="InterPro" id="IPR003445">
    <property type="entry name" value="Cat_transpt"/>
</dbReference>
<feature type="transmembrane region" description="Helical" evidence="8">
    <location>
        <begin position="319"/>
        <end position="339"/>
    </location>
</feature>
<comment type="subcellular location">
    <subcellularLocation>
        <location evidence="1">Cell membrane</location>
        <topology evidence="1">Multi-pass membrane protein</topology>
    </subcellularLocation>
</comment>
<feature type="transmembrane region" description="Helical" evidence="8">
    <location>
        <begin position="360"/>
        <end position="381"/>
    </location>
</feature>
<evidence type="ECO:0000256" key="2">
    <source>
        <dbReference type="ARBA" id="ARBA00022448"/>
    </source>
</evidence>
<reference evidence="9" key="1">
    <citation type="journal article" date="2021" name="PeerJ">
        <title>Extensive microbial diversity within the chicken gut microbiome revealed by metagenomics and culture.</title>
        <authorList>
            <person name="Gilroy R."/>
            <person name="Ravi A."/>
            <person name="Getino M."/>
            <person name="Pursley I."/>
            <person name="Horton D.L."/>
            <person name="Alikhan N.F."/>
            <person name="Baker D."/>
            <person name="Gharbi K."/>
            <person name="Hall N."/>
            <person name="Watson M."/>
            <person name="Adriaenssens E.M."/>
            <person name="Foster-Nyarko E."/>
            <person name="Jarju S."/>
            <person name="Secka A."/>
            <person name="Antonio M."/>
            <person name="Oren A."/>
            <person name="Chaudhuri R.R."/>
            <person name="La Ragione R."/>
            <person name="Hildebrand F."/>
            <person name="Pallen M.J."/>
        </authorList>
    </citation>
    <scope>NUCLEOTIDE SEQUENCE</scope>
    <source>
        <strain evidence="9">USAMLcec4-12693</strain>
    </source>
</reference>
<keyword evidence="2" id="KW-0813">Transport</keyword>
<dbReference type="GO" id="GO:0030001">
    <property type="term" value="P:metal ion transport"/>
    <property type="evidence" value="ECO:0007669"/>
    <property type="project" value="UniProtKB-ARBA"/>
</dbReference>
<keyword evidence="6" id="KW-0406">Ion transport</keyword>
<gene>
    <name evidence="9" type="ORF">K8V39_00790</name>
</gene>
<evidence type="ECO:0000256" key="8">
    <source>
        <dbReference type="SAM" id="Phobius"/>
    </source>
</evidence>
<dbReference type="GO" id="GO:0008324">
    <property type="term" value="F:monoatomic cation transmembrane transporter activity"/>
    <property type="evidence" value="ECO:0007669"/>
    <property type="project" value="InterPro"/>
</dbReference>
<dbReference type="Proteomes" id="UP000813420">
    <property type="component" value="Unassembled WGS sequence"/>
</dbReference>
<dbReference type="PANTHER" id="PTHR32024">
    <property type="entry name" value="TRK SYSTEM POTASSIUM UPTAKE PROTEIN TRKG-RELATED"/>
    <property type="match status" value="1"/>
</dbReference>
<evidence type="ECO:0000256" key="1">
    <source>
        <dbReference type="ARBA" id="ARBA00004651"/>
    </source>
</evidence>
<evidence type="ECO:0000256" key="7">
    <source>
        <dbReference type="ARBA" id="ARBA00023136"/>
    </source>
</evidence>
<dbReference type="PANTHER" id="PTHR32024:SF1">
    <property type="entry name" value="KTR SYSTEM POTASSIUM UPTAKE PROTEIN B"/>
    <property type="match status" value="1"/>
</dbReference>
<name>A0A9D3AI75_9FIRM</name>
<proteinExistence type="predicted"/>
<feature type="transmembrane region" description="Helical" evidence="8">
    <location>
        <begin position="129"/>
        <end position="146"/>
    </location>
</feature>
<dbReference type="Pfam" id="PF02386">
    <property type="entry name" value="TrkH"/>
    <property type="match status" value="1"/>
</dbReference>
<dbReference type="AlphaFoldDB" id="A0A9D3AI75"/>
<sequence length="459" mass="50031">MHRKKWSIRWDTMKILVFGFLGVIFLGGFLLWLPVCNRQPIAFMDALFTSVTAVCVTGLVTITPAVQFTLLGKVILLILIQVGGLGVIGCATAFFLILRKKITVKERVVLQETYNMDKLGGMVGMVKKVIIGTFVVEGAGALFYSFQFVPEYGVIRGIWYSVFHSISAFCNAGIDILGSGSFTKYAGNPLINITTILLIILGGLGFTVWFDVIGNGKKIYKHEVPRKWWFTRLKLQSRLVLLATVSLIVLGAVLVFVLEYRNPDTLGGMSLGEKVMASFFQSVTNRTAGYATISQSGLHTETKLVNSILMFIGGSPGGTAGGVKTTTFVMLFLGCMTFVKGGNDIECLGRKISTENFRSGFAVTVLAVSAYLVGIFLILTFESDQIAAIDVIYEASSAIGTVGLTADLTPNLTRLSQAVLMILMYIGRIGPVTLMLVFAGKMNPRDKIRELPKERIMVG</sequence>
<evidence type="ECO:0000313" key="9">
    <source>
        <dbReference type="EMBL" id="HJH48783.1"/>
    </source>
</evidence>
<feature type="transmembrane region" description="Helical" evidence="8">
    <location>
        <begin position="74"/>
        <end position="98"/>
    </location>
</feature>
<keyword evidence="4 8" id="KW-0812">Transmembrane</keyword>
<accession>A0A9D3AI75</accession>
<evidence type="ECO:0000256" key="5">
    <source>
        <dbReference type="ARBA" id="ARBA00022989"/>
    </source>
</evidence>
<keyword evidence="5 8" id="KW-1133">Transmembrane helix</keyword>
<feature type="transmembrane region" description="Helical" evidence="8">
    <location>
        <begin position="418"/>
        <end position="439"/>
    </location>
</feature>
<evidence type="ECO:0000256" key="4">
    <source>
        <dbReference type="ARBA" id="ARBA00022692"/>
    </source>
</evidence>
<organism evidence="9 10">
    <name type="scientific">Merdimonas faecis</name>
    <dbReference type="NCBI Taxonomy" id="1653435"/>
    <lineage>
        <taxon>Bacteria</taxon>
        <taxon>Bacillati</taxon>
        <taxon>Bacillota</taxon>
        <taxon>Clostridia</taxon>
        <taxon>Lachnospirales</taxon>
        <taxon>Lachnospiraceae</taxon>
        <taxon>Merdimonas</taxon>
    </lineage>
</organism>
<dbReference type="EMBL" id="DYXE01000008">
    <property type="protein sequence ID" value="HJH48783.1"/>
    <property type="molecule type" value="Genomic_DNA"/>
</dbReference>
<comment type="caution">
    <text evidence="9">The sequence shown here is derived from an EMBL/GenBank/DDBJ whole genome shotgun (WGS) entry which is preliminary data.</text>
</comment>
<evidence type="ECO:0000256" key="3">
    <source>
        <dbReference type="ARBA" id="ARBA00022475"/>
    </source>
</evidence>
<feature type="transmembrane region" description="Helical" evidence="8">
    <location>
        <begin position="190"/>
        <end position="214"/>
    </location>
</feature>
<dbReference type="RefSeq" id="WP_277271470.1">
    <property type="nucleotide sequence ID" value="NZ_DYXE01000008.1"/>
</dbReference>
<keyword evidence="7 8" id="KW-0472">Membrane</keyword>
<evidence type="ECO:0000256" key="6">
    <source>
        <dbReference type="ARBA" id="ARBA00023065"/>
    </source>
</evidence>